<dbReference type="CDD" id="cd06892">
    <property type="entry name" value="PX_SNX5_like"/>
    <property type="match status" value="1"/>
</dbReference>
<dbReference type="AlphaFoldDB" id="A0A8J2W564"/>
<dbReference type="Pfam" id="PF00787">
    <property type="entry name" value="PX"/>
    <property type="match status" value="1"/>
</dbReference>
<comment type="similarity">
    <text evidence="1">Belongs to the sorting nexin family.</text>
</comment>
<organism evidence="4 5">
    <name type="scientific">Daphnia galeata</name>
    <dbReference type="NCBI Taxonomy" id="27404"/>
    <lineage>
        <taxon>Eukaryota</taxon>
        <taxon>Metazoa</taxon>
        <taxon>Ecdysozoa</taxon>
        <taxon>Arthropoda</taxon>
        <taxon>Crustacea</taxon>
        <taxon>Branchiopoda</taxon>
        <taxon>Diplostraca</taxon>
        <taxon>Cladocera</taxon>
        <taxon>Anomopoda</taxon>
        <taxon>Daphniidae</taxon>
        <taxon>Daphnia</taxon>
    </lineage>
</organism>
<dbReference type="GO" id="GO:0090389">
    <property type="term" value="P:phagosome-lysosome fusion involved in apoptotic cell clearance"/>
    <property type="evidence" value="ECO:0007669"/>
    <property type="project" value="TreeGrafter"/>
</dbReference>
<dbReference type="InterPro" id="IPR001683">
    <property type="entry name" value="PX_dom"/>
</dbReference>
<gene>
    <name evidence="4" type="ORF">DGAL_LOCUS8766</name>
</gene>
<dbReference type="Proteomes" id="UP000789390">
    <property type="component" value="Unassembled WGS sequence"/>
</dbReference>
<name>A0A8J2W564_9CRUS</name>
<evidence type="ECO:0000313" key="4">
    <source>
        <dbReference type="EMBL" id="CAH0105701.1"/>
    </source>
</evidence>
<dbReference type="SUPFAM" id="SSF64268">
    <property type="entry name" value="PX domain"/>
    <property type="match status" value="1"/>
</dbReference>
<dbReference type="InterPro" id="IPR027267">
    <property type="entry name" value="AH/BAR_dom_sf"/>
</dbReference>
<protein>
    <recommendedName>
        <fullName evidence="3">PX domain-containing protein</fullName>
    </recommendedName>
</protein>
<dbReference type="InterPro" id="IPR036871">
    <property type="entry name" value="PX_dom_sf"/>
</dbReference>
<dbReference type="Gene3D" id="3.30.1520.10">
    <property type="entry name" value="Phox-like domain"/>
    <property type="match status" value="1"/>
</dbReference>
<evidence type="ECO:0000313" key="5">
    <source>
        <dbReference type="Proteomes" id="UP000789390"/>
    </source>
</evidence>
<dbReference type="PANTHER" id="PTHR45850:SF1">
    <property type="entry name" value="SORTING NEXIN 6, ISOFORM B"/>
    <property type="match status" value="1"/>
</dbReference>
<dbReference type="PANTHER" id="PTHR45850">
    <property type="entry name" value="SORTING NEXIN FAMILY MEMBER"/>
    <property type="match status" value="1"/>
</dbReference>
<keyword evidence="5" id="KW-1185">Reference proteome</keyword>
<evidence type="ECO:0000256" key="1">
    <source>
        <dbReference type="ARBA" id="ARBA00010883"/>
    </source>
</evidence>
<dbReference type="GO" id="GO:0035091">
    <property type="term" value="F:phosphatidylinositol binding"/>
    <property type="evidence" value="ECO:0007669"/>
    <property type="project" value="InterPro"/>
</dbReference>
<evidence type="ECO:0000259" key="3">
    <source>
        <dbReference type="PROSITE" id="PS50195"/>
    </source>
</evidence>
<comment type="caution">
    <text evidence="4">The sequence shown here is derived from an EMBL/GenBank/DDBJ whole genome shotgun (WGS) entry which is preliminary data.</text>
</comment>
<dbReference type="OrthoDB" id="9976382at2759"/>
<feature type="compositionally biased region" description="Basic and acidic residues" evidence="2">
    <location>
        <begin position="8"/>
        <end position="19"/>
    </location>
</feature>
<proteinExistence type="inferred from homology"/>
<accession>A0A8J2W564</accession>
<dbReference type="EMBL" id="CAKKLH010000195">
    <property type="protein sequence ID" value="CAH0105701.1"/>
    <property type="molecule type" value="Genomic_DNA"/>
</dbReference>
<dbReference type="FunFam" id="3.30.1520.10:FF:000001">
    <property type="entry name" value="Sorting nexin"/>
    <property type="match status" value="1"/>
</dbReference>
<feature type="domain" description="PX" evidence="3">
    <location>
        <begin position="21"/>
        <end position="155"/>
    </location>
</feature>
<sequence length="312" mass="36374">MENSNNHLDVENKSERSETVDLNDNTLQVDISDALSEREKVKFTVHTKTTLKDFVKQDFSVVRQHEEFIWLHDRFEENESYAGYIIPPPPPRPDFDSSREKLQKLGEGEGSMIEYLATFKKTVAMHEVFLCKLANHPIFRADTNFRVFLEYEQDLSVRGKNKKEKLETFLRSFSKTTDEILLGSTQKDVDEFFDKEKNFLLDYHSLLKDATLRADKMTKAHKDVADHFIKISSCLLEMATADTNQLERFATKSSDIFEKARKIENRVSTDEDLKLSDTLRYYMRDTTAAKNLLYRRLRCLADYELLARPSPG</sequence>
<dbReference type="PROSITE" id="PS50195">
    <property type="entry name" value="PX"/>
    <property type="match status" value="1"/>
</dbReference>
<reference evidence="4" key="1">
    <citation type="submission" date="2021-11" db="EMBL/GenBank/DDBJ databases">
        <authorList>
            <person name="Schell T."/>
        </authorList>
    </citation>
    <scope>NUCLEOTIDE SEQUENCE</scope>
    <source>
        <strain evidence="4">M5</strain>
    </source>
</reference>
<dbReference type="Gene3D" id="1.20.1270.60">
    <property type="entry name" value="Arfaptin homology (AH) domain/BAR domain"/>
    <property type="match status" value="1"/>
</dbReference>
<evidence type="ECO:0000256" key="2">
    <source>
        <dbReference type="SAM" id="MobiDB-lite"/>
    </source>
</evidence>
<feature type="region of interest" description="Disordered" evidence="2">
    <location>
        <begin position="1"/>
        <end position="20"/>
    </location>
</feature>